<protein>
    <submittedName>
        <fullName evidence="1">Uncharacterized protein</fullName>
    </submittedName>
</protein>
<dbReference type="PROSITE" id="PS51257">
    <property type="entry name" value="PROKAR_LIPOPROTEIN"/>
    <property type="match status" value="1"/>
</dbReference>
<accession>A0A968KUT8</accession>
<dbReference type="RefSeq" id="WP_167695974.1">
    <property type="nucleotide sequence ID" value="NZ_CP118181.1"/>
</dbReference>
<comment type="caution">
    <text evidence="1">The sequence shown here is derived from an EMBL/GenBank/DDBJ whole genome shotgun (WGS) entry which is preliminary data.</text>
</comment>
<evidence type="ECO:0000313" key="1">
    <source>
        <dbReference type="EMBL" id="NIZ69904.1"/>
    </source>
</evidence>
<name>A0A968KUT8_9SPIO</name>
<evidence type="ECO:0000313" key="2">
    <source>
        <dbReference type="Proteomes" id="UP000778951"/>
    </source>
</evidence>
<dbReference type="Proteomes" id="UP000778951">
    <property type="component" value="Unassembled WGS sequence"/>
</dbReference>
<dbReference type="AlphaFoldDB" id="A0A968KUT8"/>
<proteinExistence type="predicted"/>
<reference evidence="1" key="1">
    <citation type="submission" date="2020-03" db="EMBL/GenBank/DDBJ databases">
        <title>Spirochaetal bacteria isolated from arthropods constitute a novel genus Entomospira genus novum within the order Spirochaetales.</title>
        <authorList>
            <person name="Grana-Miraglia L."/>
            <person name="Sikutova S."/>
            <person name="Fingerle V."/>
            <person name="Sing A."/>
            <person name="Castillo-Ramirez S."/>
            <person name="Margos G."/>
            <person name="Rudolf I."/>
        </authorList>
    </citation>
    <scope>NUCLEOTIDE SEQUENCE</scope>
    <source>
        <strain evidence="1">BR149</strain>
    </source>
</reference>
<dbReference type="EMBL" id="JAATLM010000001">
    <property type="protein sequence ID" value="NIZ69904.1"/>
    <property type="molecule type" value="Genomic_DNA"/>
</dbReference>
<gene>
    <name evidence="1" type="ORF">HCT48_06755</name>
</gene>
<keyword evidence="2" id="KW-1185">Reference proteome</keyword>
<sequence length="412" mass="47357">MATMRYLQLLLLTALLLGCKEAPNNEVSTSDEPPALMEGQALPVPTVEAMPPIPENKVAMEFFSASETPSRWFKSSLHYLNQTNTLPENRDHQLLPSWLRIGERSLASVMAELKELTPIVYISEEATPDPRDTLRVATLRENPDIAISNPTVLPNSPQELALYSRNFIELDRLDREEPIEAMGGFDWTHWAVAYLHNRPIIYEYRTKMLGVMGRIRLEFHGDYLNTLIFIPDTYQRLDLSQQGLPVLANFDEAKTLRDLFTTYDVTGTLKIQRSLSNLLTIHYHQDILWHGIPLTVNYNTASDSFDHPTIEEARITSATIFNFDDTSEDQFLALLKEKTPLTDTQKAWIYAFYTDAFAQDAYYDQEFVSKFFTIIDDRYVVFHQGFGMTREHILVVRKDDFNFGGGILHNFQ</sequence>
<organism evidence="1 2">
    <name type="scientific">Entomospira culicis</name>
    <dbReference type="NCBI Taxonomy" id="2719989"/>
    <lineage>
        <taxon>Bacteria</taxon>
        <taxon>Pseudomonadati</taxon>
        <taxon>Spirochaetota</taxon>
        <taxon>Spirochaetia</taxon>
        <taxon>Spirochaetales</taxon>
        <taxon>Spirochaetaceae</taxon>
        <taxon>Entomospira</taxon>
    </lineage>
</organism>